<evidence type="ECO:0000256" key="1">
    <source>
        <dbReference type="SAM" id="MobiDB-lite"/>
    </source>
</evidence>
<reference evidence="2 3" key="1">
    <citation type="submission" date="2019-05" db="EMBL/GenBank/DDBJ databases">
        <title>Another draft genome of Portunus trituberculatus and its Hox gene families provides insights of decapod evolution.</title>
        <authorList>
            <person name="Jeong J.-H."/>
            <person name="Song I."/>
            <person name="Kim S."/>
            <person name="Choi T."/>
            <person name="Kim D."/>
            <person name="Ryu S."/>
            <person name="Kim W."/>
        </authorList>
    </citation>
    <scope>NUCLEOTIDE SEQUENCE [LARGE SCALE GENOMIC DNA]</scope>
    <source>
        <tissue evidence="2">Muscle</tissue>
    </source>
</reference>
<keyword evidence="3" id="KW-1185">Reference proteome</keyword>
<comment type="caution">
    <text evidence="2">The sequence shown here is derived from an EMBL/GenBank/DDBJ whole genome shotgun (WGS) entry which is preliminary data.</text>
</comment>
<organism evidence="2 3">
    <name type="scientific">Portunus trituberculatus</name>
    <name type="common">Swimming crab</name>
    <name type="synonym">Neptunus trituberculatus</name>
    <dbReference type="NCBI Taxonomy" id="210409"/>
    <lineage>
        <taxon>Eukaryota</taxon>
        <taxon>Metazoa</taxon>
        <taxon>Ecdysozoa</taxon>
        <taxon>Arthropoda</taxon>
        <taxon>Crustacea</taxon>
        <taxon>Multicrustacea</taxon>
        <taxon>Malacostraca</taxon>
        <taxon>Eumalacostraca</taxon>
        <taxon>Eucarida</taxon>
        <taxon>Decapoda</taxon>
        <taxon>Pleocyemata</taxon>
        <taxon>Brachyura</taxon>
        <taxon>Eubrachyura</taxon>
        <taxon>Portunoidea</taxon>
        <taxon>Portunidae</taxon>
        <taxon>Portuninae</taxon>
        <taxon>Portunus</taxon>
    </lineage>
</organism>
<evidence type="ECO:0000313" key="3">
    <source>
        <dbReference type="Proteomes" id="UP000324222"/>
    </source>
</evidence>
<accession>A0A5B7HZ43</accession>
<evidence type="ECO:0000313" key="2">
    <source>
        <dbReference type="EMBL" id="MPC78351.1"/>
    </source>
</evidence>
<protein>
    <submittedName>
        <fullName evidence="2">Uncharacterized protein</fullName>
    </submittedName>
</protein>
<feature type="compositionally biased region" description="Low complexity" evidence="1">
    <location>
        <begin position="26"/>
        <end position="51"/>
    </location>
</feature>
<dbReference type="AlphaFoldDB" id="A0A5B7HZ43"/>
<gene>
    <name evidence="2" type="ORF">E2C01_072835</name>
</gene>
<sequence>MTVEMHHVTERIKSSLRRDKTADMASTSSSACLTSRSSKSPASCSPARSPSTYTPPRKYSEAHSFPLHRDLHWPMNEAGQLFLLVYELEESGGSLVDLNRQSTHIISLPVS</sequence>
<dbReference type="Proteomes" id="UP000324222">
    <property type="component" value="Unassembled WGS sequence"/>
</dbReference>
<proteinExistence type="predicted"/>
<feature type="compositionally biased region" description="Basic and acidic residues" evidence="1">
    <location>
        <begin position="1"/>
        <end position="22"/>
    </location>
</feature>
<dbReference type="EMBL" id="VSRR010048184">
    <property type="protein sequence ID" value="MPC78351.1"/>
    <property type="molecule type" value="Genomic_DNA"/>
</dbReference>
<name>A0A5B7HZ43_PORTR</name>
<feature type="region of interest" description="Disordered" evidence="1">
    <location>
        <begin position="1"/>
        <end position="60"/>
    </location>
</feature>